<evidence type="ECO:0000256" key="1">
    <source>
        <dbReference type="SAM" id="MobiDB-lite"/>
    </source>
</evidence>
<feature type="region of interest" description="Disordered" evidence="1">
    <location>
        <begin position="1"/>
        <end position="34"/>
    </location>
</feature>
<reference evidence="2" key="1">
    <citation type="submission" date="2018-02" db="EMBL/GenBank/DDBJ databases">
        <title>Rhizophora mucronata_Transcriptome.</title>
        <authorList>
            <person name="Meera S.P."/>
            <person name="Sreeshan A."/>
            <person name="Augustine A."/>
        </authorList>
    </citation>
    <scope>NUCLEOTIDE SEQUENCE</scope>
    <source>
        <tissue evidence="2">Leaf</tissue>
    </source>
</reference>
<protein>
    <submittedName>
        <fullName evidence="2">Uncharacterized protein</fullName>
    </submittedName>
</protein>
<dbReference type="AlphaFoldDB" id="A0A2P2P8B7"/>
<name>A0A2P2P8B7_RHIMU</name>
<evidence type="ECO:0000313" key="2">
    <source>
        <dbReference type="EMBL" id="MBX50988.1"/>
    </source>
</evidence>
<sequence>MQCRSTIRTQKVQRKDHQHLNPKIKNSTSISHSN</sequence>
<organism evidence="2">
    <name type="scientific">Rhizophora mucronata</name>
    <name type="common">Asiatic mangrove</name>
    <dbReference type="NCBI Taxonomy" id="61149"/>
    <lineage>
        <taxon>Eukaryota</taxon>
        <taxon>Viridiplantae</taxon>
        <taxon>Streptophyta</taxon>
        <taxon>Embryophyta</taxon>
        <taxon>Tracheophyta</taxon>
        <taxon>Spermatophyta</taxon>
        <taxon>Magnoliopsida</taxon>
        <taxon>eudicotyledons</taxon>
        <taxon>Gunneridae</taxon>
        <taxon>Pentapetalae</taxon>
        <taxon>rosids</taxon>
        <taxon>fabids</taxon>
        <taxon>Malpighiales</taxon>
        <taxon>Rhizophoraceae</taxon>
        <taxon>Rhizophora</taxon>
    </lineage>
</organism>
<dbReference type="EMBL" id="GGEC01070504">
    <property type="protein sequence ID" value="MBX50988.1"/>
    <property type="molecule type" value="Transcribed_RNA"/>
</dbReference>
<proteinExistence type="predicted"/>
<feature type="compositionally biased region" description="Polar residues" evidence="1">
    <location>
        <begin position="24"/>
        <end position="34"/>
    </location>
</feature>
<accession>A0A2P2P8B7</accession>
<feature type="compositionally biased region" description="Polar residues" evidence="1">
    <location>
        <begin position="1"/>
        <end position="10"/>
    </location>
</feature>